<evidence type="ECO:0000313" key="1">
    <source>
        <dbReference type="EMBL" id="MDT2769389.1"/>
    </source>
</evidence>
<evidence type="ECO:0008006" key="3">
    <source>
        <dbReference type="Google" id="ProtNLM"/>
    </source>
</evidence>
<organism evidence="1 2">
    <name type="scientific">Enterococcus pseudoavium</name>
    <dbReference type="NCBI Taxonomy" id="44007"/>
    <lineage>
        <taxon>Bacteria</taxon>
        <taxon>Bacillati</taxon>
        <taxon>Bacillota</taxon>
        <taxon>Bacilli</taxon>
        <taxon>Lactobacillales</taxon>
        <taxon>Enterococcaceae</taxon>
        <taxon>Enterococcus</taxon>
    </lineage>
</organism>
<proteinExistence type="predicted"/>
<comment type="caution">
    <text evidence="1">The sequence shown here is derived from an EMBL/GenBank/DDBJ whole genome shotgun (WGS) entry which is preliminary data.</text>
</comment>
<sequence length="112" mass="12338">MKKVLWIYSLNVADGGGPIGYAANTVGILTKERQAKLQGELGPAISLQFISYDITSKAVPAADLIVFNDRDAIYLSETVKKNGLAISYRDLFLGNEEKIVQMIKAFFELPKN</sequence>
<reference evidence="1 2" key="1">
    <citation type="submission" date="2023-03" db="EMBL/GenBank/DDBJ databases">
        <authorList>
            <person name="Shen W."/>
            <person name="Cai J."/>
        </authorList>
    </citation>
    <scope>NUCLEOTIDE SEQUENCE [LARGE SCALE GENOMIC DNA]</scope>
    <source>
        <strain evidence="1 2">Y59</strain>
    </source>
</reference>
<dbReference type="EMBL" id="JARQAZ010000001">
    <property type="protein sequence ID" value="MDT2769389.1"/>
    <property type="molecule type" value="Genomic_DNA"/>
</dbReference>
<dbReference type="Proteomes" id="UP001269061">
    <property type="component" value="Unassembled WGS sequence"/>
</dbReference>
<keyword evidence="2" id="KW-1185">Reference proteome</keyword>
<protein>
    <recommendedName>
        <fullName evidence="3">PTS EIIB type-3 domain-containing protein</fullName>
    </recommendedName>
</protein>
<gene>
    <name evidence="1" type="ORF">P7H46_00900</name>
</gene>
<evidence type="ECO:0000313" key="2">
    <source>
        <dbReference type="Proteomes" id="UP001269061"/>
    </source>
</evidence>
<dbReference type="RefSeq" id="WP_311815152.1">
    <property type="nucleotide sequence ID" value="NZ_JARQAV010000004.1"/>
</dbReference>
<name>A0ABU3FH98_9ENTE</name>
<accession>A0ABU3FH98</accession>